<dbReference type="Proteomes" id="UP000275579">
    <property type="component" value="Chromosome"/>
</dbReference>
<protein>
    <submittedName>
        <fullName evidence="2">Uncharacterized protein</fullName>
    </submittedName>
</protein>
<proteinExistence type="predicted"/>
<feature type="compositionally biased region" description="Low complexity" evidence="1">
    <location>
        <begin position="1"/>
        <end position="29"/>
    </location>
</feature>
<evidence type="ECO:0000256" key="1">
    <source>
        <dbReference type="SAM" id="MobiDB-lite"/>
    </source>
</evidence>
<dbReference type="AlphaFoldDB" id="A0A3Q9K1C4"/>
<reference evidence="2 3" key="1">
    <citation type="submission" date="2018-04" db="EMBL/GenBank/DDBJ databases">
        <title>Complete genome sequences of Streptomyces lydicus strain WYEC and characterization of antagonistic properties of biological control agents.</title>
        <authorList>
            <person name="Mariita R.M."/>
            <person name="Sello J.K."/>
        </authorList>
    </citation>
    <scope>NUCLEOTIDE SEQUENCE [LARGE SCALE GENOMIC DNA]</scope>
    <source>
        <strain evidence="2 3">WYEC 108</strain>
    </source>
</reference>
<name>A0A3Q9K1C4_9ACTN</name>
<feature type="compositionally biased region" description="Low complexity" evidence="1">
    <location>
        <begin position="46"/>
        <end position="67"/>
    </location>
</feature>
<organism evidence="2 3">
    <name type="scientific">Streptomyces lydicus</name>
    <dbReference type="NCBI Taxonomy" id="47763"/>
    <lineage>
        <taxon>Bacteria</taxon>
        <taxon>Bacillati</taxon>
        <taxon>Actinomycetota</taxon>
        <taxon>Actinomycetes</taxon>
        <taxon>Kitasatosporales</taxon>
        <taxon>Streptomycetaceae</taxon>
        <taxon>Streptomyces</taxon>
    </lineage>
</organism>
<sequence>MPAETPTEMPTETSTEMPAETSTEPTETPNDPQHATVPESPPRCPPGGRRSGSSGRTEGGEPLNQDL</sequence>
<accession>A0A3Q9K1C4</accession>
<gene>
    <name evidence="2" type="ORF">DDE74_13300</name>
</gene>
<evidence type="ECO:0000313" key="3">
    <source>
        <dbReference type="Proteomes" id="UP000275579"/>
    </source>
</evidence>
<feature type="region of interest" description="Disordered" evidence="1">
    <location>
        <begin position="1"/>
        <end position="67"/>
    </location>
</feature>
<dbReference type="EMBL" id="CP029042">
    <property type="protein sequence ID" value="AZS71799.1"/>
    <property type="molecule type" value="Genomic_DNA"/>
</dbReference>
<evidence type="ECO:0000313" key="2">
    <source>
        <dbReference type="EMBL" id="AZS71799.1"/>
    </source>
</evidence>